<dbReference type="AlphaFoldDB" id="A0A0A9HFV1"/>
<reference evidence="1" key="1">
    <citation type="submission" date="2014-09" db="EMBL/GenBank/DDBJ databases">
        <authorList>
            <person name="Magalhaes I.L.F."/>
            <person name="Oliveira U."/>
            <person name="Santos F.R."/>
            <person name="Vidigal T.H.D.A."/>
            <person name="Brescovit A.D."/>
            <person name="Santos A.J."/>
        </authorList>
    </citation>
    <scope>NUCLEOTIDE SEQUENCE</scope>
    <source>
        <tissue evidence="1">Shoot tissue taken approximately 20 cm above the soil surface</tissue>
    </source>
</reference>
<protein>
    <submittedName>
        <fullName evidence="1">Uncharacterized protein</fullName>
    </submittedName>
</protein>
<proteinExistence type="predicted"/>
<reference evidence="1" key="2">
    <citation type="journal article" date="2015" name="Data Brief">
        <title>Shoot transcriptome of the giant reed, Arundo donax.</title>
        <authorList>
            <person name="Barrero R.A."/>
            <person name="Guerrero F.D."/>
            <person name="Moolhuijzen P."/>
            <person name="Goolsby J.A."/>
            <person name="Tidwell J."/>
            <person name="Bellgard S.E."/>
            <person name="Bellgard M.I."/>
        </authorList>
    </citation>
    <scope>NUCLEOTIDE SEQUENCE</scope>
    <source>
        <tissue evidence="1">Shoot tissue taken approximately 20 cm above the soil surface</tissue>
    </source>
</reference>
<sequence length="53" mass="6052">MPSPPSSFGLLTLLQAKRQCPLFTSLRPFHRNARNIFSSALIAHRGMSKARRW</sequence>
<name>A0A0A9HFV1_ARUDO</name>
<organism evidence="1">
    <name type="scientific">Arundo donax</name>
    <name type="common">Giant reed</name>
    <name type="synonym">Donax arundinaceus</name>
    <dbReference type="NCBI Taxonomy" id="35708"/>
    <lineage>
        <taxon>Eukaryota</taxon>
        <taxon>Viridiplantae</taxon>
        <taxon>Streptophyta</taxon>
        <taxon>Embryophyta</taxon>
        <taxon>Tracheophyta</taxon>
        <taxon>Spermatophyta</taxon>
        <taxon>Magnoliopsida</taxon>
        <taxon>Liliopsida</taxon>
        <taxon>Poales</taxon>
        <taxon>Poaceae</taxon>
        <taxon>PACMAD clade</taxon>
        <taxon>Arundinoideae</taxon>
        <taxon>Arundineae</taxon>
        <taxon>Arundo</taxon>
    </lineage>
</organism>
<accession>A0A0A9HFV1</accession>
<evidence type="ECO:0000313" key="1">
    <source>
        <dbReference type="EMBL" id="JAE31803.1"/>
    </source>
</evidence>
<dbReference type="EMBL" id="GBRH01166093">
    <property type="protein sequence ID" value="JAE31803.1"/>
    <property type="molecule type" value="Transcribed_RNA"/>
</dbReference>